<gene>
    <name evidence="2" type="ORF">EBV32_01560</name>
</gene>
<evidence type="ECO:0000259" key="1">
    <source>
        <dbReference type="Pfam" id="PF01370"/>
    </source>
</evidence>
<accession>A0A964XRG5</accession>
<organism evidence="2 3">
    <name type="scientific">Candidatus Fonsibacter lacus</name>
    <dbReference type="NCBI Taxonomy" id="2576439"/>
    <lineage>
        <taxon>Bacteria</taxon>
        <taxon>Pseudomonadati</taxon>
        <taxon>Pseudomonadota</taxon>
        <taxon>Alphaproteobacteria</taxon>
        <taxon>Candidatus Pelagibacterales</taxon>
        <taxon>Candidatus Pelagibacterales incertae sedis</taxon>
        <taxon>Candidatus Fonsibacter</taxon>
    </lineage>
</organism>
<evidence type="ECO:0000313" key="2">
    <source>
        <dbReference type="EMBL" id="NBN87765.1"/>
    </source>
</evidence>
<sequence>MAEKKTITVFGGTGFIGRNLIGKLAKKGFKIVVPTRNPYLHGYLKPMGEPGQIEVLKFNPFDFSNLNEFIKSSEIVINCIGVLYEKKNQKFDHVHHLFPKFLSSILDKGVTKKFIHISALGANKNSNSLYIKSKFQGEEAVMHNFKNSIIVRPSIVFGTNDSFFNLFNKLINILPIIPLAGSKTKFQPCYVGDVTDAIIKIIEQVNLNSIYELGGPKIYTFKELIETLLVSLKKKRLIVELPDFVSRVQAKVMQLFPNPLLTEDQLEILKSDNVCSNQYPGFKELGISTRTVEIILPNYIFSQVIR</sequence>
<dbReference type="InterPro" id="IPR001509">
    <property type="entry name" value="Epimerase_deHydtase"/>
</dbReference>
<comment type="caution">
    <text evidence="2">The sequence shown here is derived from an EMBL/GenBank/DDBJ whole genome shotgun (WGS) entry which is preliminary data.</text>
</comment>
<dbReference type="AlphaFoldDB" id="A0A964XRG5"/>
<dbReference type="Pfam" id="PF01370">
    <property type="entry name" value="Epimerase"/>
    <property type="match status" value="1"/>
</dbReference>
<feature type="domain" description="NAD-dependent epimerase/dehydratase" evidence="1">
    <location>
        <begin position="7"/>
        <end position="214"/>
    </location>
</feature>
<dbReference type="CDD" id="cd05271">
    <property type="entry name" value="NDUFA9_like_SDR_a"/>
    <property type="match status" value="1"/>
</dbReference>
<proteinExistence type="predicted"/>
<dbReference type="InterPro" id="IPR051207">
    <property type="entry name" value="ComplexI_NDUFA9_subunit"/>
</dbReference>
<reference evidence="2" key="1">
    <citation type="submission" date="2018-10" db="EMBL/GenBank/DDBJ databases">
        <title>Iterative Subtractive Binning of Freshwater Chronoseries Metagenomes Recovers Nearly Complete Genomes from over Four Hundred Novel Species.</title>
        <authorList>
            <person name="Rodriguez-R L.M."/>
            <person name="Tsementzi D."/>
            <person name="Luo C."/>
            <person name="Konstantinidis K.T."/>
        </authorList>
    </citation>
    <scope>NUCLEOTIDE SEQUENCE</scope>
    <source>
        <strain evidence="2">WB7_6_001</strain>
    </source>
</reference>
<protein>
    <submittedName>
        <fullName evidence="2">Complex I NDUFA9 subunit family protein</fullName>
    </submittedName>
</protein>
<dbReference type="EMBL" id="RGET01000012">
    <property type="protein sequence ID" value="NBN87765.1"/>
    <property type="molecule type" value="Genomic_DNA"/>
</dbReference>
<dbReference type="GO" id="GO:0044877">
    <property type="term" value="F:protein-containing complex binding"/>
    <property type="evidence" value="ECO:0007669"/>
    <property type="project" value="TreeGrafter"/>
</dbReference>
<evidence type="ECO:0000313" key="3">
    <source>
        <dbReference type="Proteomes" id="UP000713222"/>
    </source>
</evidence>
<dbReference type="SUPFAM" id="SSF51735">
    <property type="entry name" value="NAD(P)-binding Rossmann-fold domains"/>
    <property type="match status" value="1"/>
</dbReference>
<name>A0A964XRG5_9PROT</name>
<dbReference type="PANTHER" id="PTHR12126">
    <property type="entry name" value="NADH-UBIQUINONE OXIDOREDUCTASE 39 KDA SUBUNIT-RELATED"/>
    <property type="match status" value="1"/>
</dbReference>
<dbReference type="InterPro" id="IPR036291">
    <property type="entry name" value="NAD(P)-bd_dom_sf"/>
</dbReference>
<dbReference type="PANTHER" id="PTHR12126:SF11">
    <property type="entry name" value="NADH DEHYDROGENASE [UBIQUINONE] 1 ALPHA SUBCOMPLEX SUBUNIT 9, MITOCHONDRIAL"/>
    <property type="match status" value="1"/>
</dbReference>
<dbReference type="Proteomes" id="UP000713222">
    <property type="component" value="Unassembled WGS sequence"/>
</dbReference>
<dbReference type="Gene3D" id="3.40.50.720">
    <property type="entry name" value="NAD(P)-binding Rossmann-like Domain"/>
    <property type="match status" value="1"/>
</dbReference>